<accession>A0A397G2P8</accession>
<comment type="caution">
    <text evidence="1">The sequence shown here is derived from an EMBL/GenBank/DDBJ whole genome shotgun (WGS) entry which is preliminary data.</text>
</comment>
<gene>
    <name evidence="1" type="ORF">Glove_991g2</name>
</gene>
<proteinExistence type="predicted"/>
<name>A0A397G2P8_9GLOM</name>
<protein>
    <submittedName>
        <fullName evidence="1">Uncharacterized protein</fullName>
    </submittedName>
</protein>
<organism evidence="1 2">
    <name type="scientific">Diversispora epigaea</name>
    <dbReference type="NCBI Taxonomy" id="1348612"/>
    <lineage>
        <taxon>Eukaryota</taxon>
        <taxon>Fungi</taxon>
        <taxon>Fungi incertae sedis</taxon>
        <taxon>Mucoromycota</taxon>
        <taxon>Glomeromycotina</taxon>
        <taxon>Glomeromycetes</taxon>
        <taxon>Diversisporales</taxon>
        <taxon>Diversisporaceae</taxon>
        <taxon>Diversispora</taxon>
    </lineage>
</organism>
<sequence>MAASKPISWLYSLNTSLLSLNKNFGTLNTFQHSSLPFREQILANRVFTTPPYAQGITYPMDINAQIVRDYSSVPAMISLDIFATITHSAFYKPDHGKITTLRVSI</sequence>
<dbReference type="AlphaFoldDB" id="A0A397G2P8"/>
<dbReference type="EMBL" id="PQFF01000649">
    <property type="protein sequence ID" value="RHZ43586.1"/>
    <property type="molecule type" value="Genomic_DNA"/>
</dbReference>
<evidence type="ECO:0000313" key="2">
    <source>
        <dbReference type="Proteomes" id="UP000266861"/>
    </source>
</evidence>
<dbReference type="Proteomes" id="UP000266861">
    <property type="component" value="Unassembled WGS sequence"/>
</dbReference>
<reference evidence="1 2" key="1">
    <citation type="submission" date="2018-08" db="EMBL/GenBank/DDBJ databases">
        <title>Genome and evolution of the arbuscular mycorrhizal fungus Diversispora epigaea (formerly Glomus versiforme) and its bacterial endosymbionts.</title>
        <authorList>
            <person name="Sun X."/>
            <person name="Fei Z."/>
            <person name="Harrison M."/>
        </authorList>
    </citation>
    <scope>NUCLEOTIDE SEQUENCE [LARGE SCALE GENOMIC DNA]</scope>
    <source>
        <strain evidence="1 2">IT104</strain>
    </source>
</reference>
<keyword evidence="2" id="KW-1185">Reference proteome</keyword>
<evidence type="ECO:0000313" key="1">
    <source>
        <dbReference type="EMBL" id="RHZ43586.1"/>
    </source>
</evidence>